<dbReference type="SUPFAM" id="SSF51905">
    <property type="entry name" value="FAD/NAD(P)-binding domain"/>
    <property type="match status" value="1"/>
</dbReference>
<gene>
    <name evidence="2" type="ORF">EHS25_005880</name>
</gene>
<dbReference type="EMBL" id="RSCD01000026">
    <property type="protein sequence ID" value="RSH82890.1"/>
    <property type="molecule type" value="Genomic_DNA"/>
</dbReference>
<proteinExistence type="predicted"/>
<dbReference type="Pfam" id="PF01266">
    <property type="entry name" value="DAO"/>
    <property type="match status" value="1"/>
</dbReference>
<organism evidence="2 3">
    <name type="scientific">Saitozyma podzolica</name>
    <dbReference type="NCBI Taxonomy" id="1890683"/>
    <lineage>
        <taxon>Eukaryota</taxon>
        <taxon>Fungi</taxon>
        <taxon>Dikarya</taxon>
        <taxon>Basidiomycota</taxon>
        <taxon>Agaricomycotina</taxon>
        <taxon>Tremellomycetes</taxon>
        <taxon>Tremellales</taxon>
        <taxon>Trimorphomycetaceae</taxon>
        <taxon>Saitozyma</taxon>
    </lineage>
</organism>
<dbReference type="OrthoDB" id="429143at2759"/>
<name>A0A427XVN2_9TREE</name>
<protein>
    <recommendedName>
        <fullName evidence="1">FAD dependent oxidoreductase domain-containing protein</fullName>
    </recommendedName>
</protein>
<dbReference type="InterPro" id="IPR006076">
    <property type="entry name" value="FAD-dep_OxRdtase"/>
</dbReference>
<dbReference type="AlphaFoldDB" id="A0A427XVN2"/>
<dbReference type="PANTHER" id="PTHR13847:SF260">
    <property type="entry name" value="FAD DEPENDENT OXIDOREDUCTASE DOMAIN-CONTAINING PROTEIN"/>
    <property type="match status" value="1"/>
</dbReference>
<dbReference type="STRING" id="1890683.A0A427XVN2"/>
<dbReference type="Gene3D" id="3.50.50.60">
    <property type="entry name" value="FAD/NAD(P)-binding domain"/>
    <property type="match status" value="1"/>
</dbReference>
<dbReference type="Proteomes" id="UP000279259">
    <property type="component" value="Unassembled WGS sequence"/>
</dbReference>
<sequence length="463" mass="50250">MSGFLEAQGPSSVSHWIASNRGPGSLHNHGKEDSLPETADIVIVGAGISGALLAYYLANPEERYGDVPKGRTIVVLEGAEVASGATGRNGGHFAPATFMSYPNLIRSRADGGAGVSKREAVRILRNEWDNYERNTAVIKLHNLQDKVELWQGRVMTVYGSEDELRDALETHRQWEEALAEEGLSDWSGNKFYTDTHEVLKFTTELLKLAIASERDHISLFTGTPVIDVSETQASSGQDVRTNRGTIRAKQIILCTNAHTPHLFPEDHPLKTFIFPSRQQMGLVTPTTSFAGTRALQTTYGFPKGYCATTSGGIVVGLGERVYVSEGCGSAEDFIGNSDDTTVLPGCTEYLESFMASTMIGWGEQALGEGLTRTWTGVKGHTIDRLPLVGPVPDRKGLFLSAGFNGHGMSTTHTCARALTQLVLNGTWDQDFPEAYILSPPRLERQLPEGGYVRLITGAHEPAA</sequence>
<keyword evidence="3" id="KW-1185">Reference proteome</keyword>
<accession>A0A427XVN2</accession>
<evidence type="ECO:0000313" key="3">
    <source>
        <dbReference type="Proteomes" id="UP000279259"/>
    </source>
</evidence>
<reference evidence="2 3" key="1">
    <citation type="submission" date="2018-11" db="EMBL/GenBank/DDBJ databases">
        <title>Genome sequence of Saitozyma podzolica DSM 27192.</title>
        <authorList>
            <person name="Aliyu H."/>
            <person name="Gorte O."/>
            <person name="Ochsenreither K."/>
        </authorList>
    </citation>
    <scope>NUCLEOTIDE SEQUENCE [LARGE SCALE GENOMIC DNA]</scope>
    <source>
        <strain evidence="2 3">DSM 27192</strain>
    </source>
</reference>
<evidence type="ECO:0000259" key="1">
    <source>
        <dbReference type="Pfam" id="PF01266"/>
    </source>
</evidence>
<dbReference type="Gene3D" id="3.30.9.10">
    <property type="entry name" value="D-Amino Acid Oxidase, subunit A, domain 2"/>
    <property type="match status" value="1"/>
</dbReference>
<dbReference type="InterPro" id="IPR036188">
    <property type="entry name" value="FAD/NAD-bd_sf"/>
</dbReference>
<comment type="caution">
    <text evidence="2">The sequence shown here is derived from an EMBL/GenBank/DDBJ whole genome shotgun (WGS) entry which is preliminary data.</text>
</comment>
<dbReference type="GO" id="GO:0005737">
    <property type="term" value="C:cytoplasm"/>
    <property type="evidence" value="ECO:0007669"/>
    <property type="project" value="TreeGrafter"/>
</dbReference>
<dbReference type="PANTHER" id="PTHR13847">
    <property type="entry name" value="SARCOSINE DEHYDROGENASE-RELATED"/>
    <property type="match status" value="1"/>
</dbReference>
<feature type="domain" description="FAD dependent oxidoreductase" evidence="1">
    <location>
        <begin position="40"/>
        <end position="421"/>
    </location>
</feature>
<evidence type="ECO:0000313" key="2">
    <source>
        <dbReference type="EMBL" id="RSH82890.1"/>
    </source>
</evidence>